<evidence type="ECO:0000313" key="6">
    <source>
        <dbReference type="Proteomes" id="UP000722336"/>
    </source>
</evidence>
<dbReference type="InterPro" id="IPR014284">
    <property type="entry name" value="RNA_pol_sigma-70_dom"/>
</dbReference>
<evidence type="ECO:0000256" key="3">
    <source>
        <dbReference type="ARBA" id="ARBA00023163"/>
    </source>
</evidence>
<keyword evidence="1" id="KW-0805">Transcription regulation</keyword>
<dbReference type="EMBL" id="JAGSPA010000001">
    <property type="protein sequence ID" value="MBV7256143.1"/>
    <property type="molecule type" value="Genomic_DNA"/>
</dbReference>
<dbReference type="NCBIfam" id="TIGR02937">
    <property type="entry name" value="sigma70-ECF"/>
    <property type="match status" value="1"/>
</dbReference>
<dbReference type="InterPro" id="IPR039425">
    <property type="entry name" value="RNA_pol_sigma-70-like"/>
</dbReference>
<keyword evidence="2" id="KW-0731">Sigma factor</keyword>
<dbReference type="NCBIfam" id="TIGR02999">
    <property type="entry name" value="Sig-70_X6"/>
    <property type="match status" value="1"/>
</dbReference>
<gene>
    <name evidence="5" type="ORF">KCG44_05025</name>
</gene>
<comment type="caution">
    <text evidence="5">The sequence shown here is derived from an EMBL/GenBank/DDBJ whole genome shotgun (WGS) entry which is preliminary data.</text>
</comment>
<name>A0ABS6SDH3_9SPHN</name>
<evidence type="ECO:0000259" key="4">
    <source>
        <dbReference type="Pfam" id="PF07638"/>
    </source>
</evidence>
<protein>
    <submittedName>
        <fullName evidence="5">Sigma-70 family RNA polymerase sigma factor</fullName>
    </submittedName>
</protein>
<dbReference type="Proteomes" id="UP000722336">
    <property type="component" value="Unassembled WGS sequence"/>
</dbReference>
<proteinExistence type="predicted"/>
<dbReference type="PANTHER" id="PTHR43133">
    <property type="entry name" value="RNA POLYMERASE ECF-TYPE SIGMA FACTO"/>
    <property type="match status" value="1"/>
</dbReference>
<keyword evidence="3" id="KW-0804">Transcription</keyword>
<sequence length="211" mass="23325">MTAGGLVILRYCRRNGSALAELQGENVAQRIETAELLTDWRAGDTSSRDALIARLLPELEQIAASRLRSERHSSLSTNDLVNEAVLRIVKIEPLMQNRAHLLALISKLMRNVLIDNARARNANKRDHDKVELQTRLEGVGSVDLHELDSALIRLGVIDAGLADIVEMRFFGGMTVSEVAEVTGLSEPTVKRRWQSARAWIADAMANPLPQS</sequence>
<dbReference type="PANTHER" id="PTHR43133:SF39">
    <property type="entry name" value="SIMILAR TO RNA POLYMERASE SIGMA-E FACTOR"/>
    <property type="match status" value="1"/>
</dbReference>
<dbReference type="InterPro" id="IPR053812">
    <property type="entry name" value="HTH_Sigma70_ECF-like"/>
</dbReference>
<evidence type="ECO:0000313" key="5">
    <source>
        <dbReference type="EMBL" id="MBV7256143.1"/>
    </source>
</evidence>
<keyword evidence="6" id="KW-1185">Reference proteome</keyword>
<feature type="domain" description="RNA polymerase sigma-70 ECF-like HTH" evidence="4">
    <location>
        <begin position="33"/>
        <end position="204"/>
    </location>
</feature>
<reference evidence="5 6" key="1">
    <citation type="submission" date="2021-04" db="EMBL/GenBank/DDBJ databases">
        <authorList>
            <person name="Pira H."/>
            <person name="Risdian C."/>
            <person name="Wink J."/>
        </authorList>
    </citation>
    <scope>NUCLEOTIDE SEQUENCE [LARGE SCALE GENOMIC DNA]</scope>
    <source>
        <strain evidence="5 6">WHA3</strain>
    </source>
</reference>
<evidence type="ECO:0000256" key="1">
    <source>
        <dbReference type="ARBA" id="ARBA00023015"/>
    </source>
</evidence>
<organism evidence="5 6">
    <name type="scientific">Pacificimonas pallii</name>
    <dbReference type="NCBI Taxonomy" id="2827236"/>
    <lineage>
        <taxon>Bacteria</taxon>
        <taxon>Pseudomonadati</taxon>
        <taxon>Pseudomonadota</taxon>
        <taxon>Alphaproteobacteria</taxon>
        <taxon>Sphingomonadales</taxon>
        <taxon>Sphingosinicellaceae</taxon>
        <taxon>Pacificimonas</taxon>
    </lineage>
</organism>
<evidence type="ECO:0000256" key="2">
    <source>
        <dbReference type="ARBA" id="ARBA00023082"/>
    </source>
</evidence>
<dbReference type="InterPro" id="IPR011517">
    <property type="entry name" value="RNA_pol_sigma70_ECF-like"/>
</dbReference>
<accession>A0ABS6SDH3</accession>
<dbReference type="Pfam" id="PF07638">
    <property type="entry name" value="Sigma70_ECF"/>
    <property type="match status" value="1"/>
</dbReference>